<dbReference type="Proteomes" id="UP001244341">
    <property type="component" value="Chromosome 10b"/>
</dbReference>
<accession>A0ABY8UDD7</accession>
<sequence length="111" mass="11879">MQSSSSVPADITVYVSTKAPTCPDMPKQRAVLCMPRAPPSLFAGLPGVCSSSHDKAMTSSDMSCLSREQLLQHIDSLQADNTQHQAQATSNGTINTKHKPHIEDITSESVV</sequence>
<evidence type="ECO:0000313" key="2">
    <source>
        <dbReference type="EMBL" id="WIA19190.1"/>
    </source>
</evidence>
<protein>
    <submittedName>
        <fullName evidence="2">Uncharacterized protein</fullName>
    </submittedName>
</protein>
<gene>
    <name evidence="2" type="ORF">OEZ85_003835</name>
</gene>
<organism evidence="2 3">
    <name type="scientific">Tetradesmus obliquus</name>
    <name type="common">Green alga</name>
    <name type="synonym">Acutodesmus obliquus</name>
    <dbReference type="NCBI Taxonomy" id="3088"/>
    <lineage>
        <taxon>Eukaryota</taxon>
        <taxon>Viridiplantae</taxon>
        <taxon>Chlorophyta</taxon>
        <taxon>core chlorophytes</taxon>
        <taxon>Chlorophyceae</taxon>
        <taxon>CS clade</taxon>
        <taxon>Sphaeropleales</taxon>
        <taxon>Scenedesmaceae</taxon>
        <taxon>Tetradesmus</taxon>
    </lineage>
</organism>
<evidence type="ECO:0000256" key="1">
    <source>
        <dbReference type="SAM" id="MobiDB-lite"/>
    </source>
</evidence>
<evidence type="ECO:0000313" key="3">
    <source>
        <dbReference type="Proteomes" id="UP001244341"/>
    </source>
</evidence>
<name>A0ABY8UDD7_TETOB</name>
<dbReference type="EMBL" id="CP126217">
    <property type="protein sequence ID" value="WIA19190.1"/>
    <property type="molecule type" value="Genomic_DNA"/>
</dbReference>
<feature type="compositionally biased region" description="Polar residues" evidence="1">
    <location>
        <begin position="82"/>
        <end position="95"/>
    </location>
</feature>
<reference evidence="2 3" key="1">
    <citation type="submission" date="2023-05" db="EMBL/GenBank/DDBJ databases">
        <title>A 100% complete, gapless, phased diploid assembly of the Scenedesmus obliquus UTEX 3031 genome.</title>
        <authorList>
            <person name="Biondi T.C."/>
            <person name="Hanschen E.R."/>
            <person name="Kwon T."/>
            <person name="Eng W."/>
            <person name="Kruse C.P.S."/>
            <person name="Koehler S.I."/>
            <person name="Kunde Y."/>
            <person name="Gleasner C.D."/>
            <person name="You Mak K.T."/>
            <person name="Polle J."/>
            <person name="Hovde B.T."/>
            <person name="Starkenburg S.R."/>
        </authorList>
    </citation>
    <scope>NUCLEOTIDE SEQUENCE [LARGE SCALE GENOMIC DNA]</scope>
    <source>
        <strain evidence="2 3">DOE0152z</strain>
    </source>
</reference>
<keyword evidence="3" id="KW-1185">Reference proteome</keyword>
<feature type="region of interest" description="Disordered" evidence="1">
    <location>
        <begin position="82"/>
        <end position="111"/>
    </location>
</feature>
<proteinExistence type="predicted"/>